<evidence type="ECO:0000313" key="2">
    <source>
        <dbReference type="EMBL" id="KUM47259.1"/>
    </source>
</evidence>
<sequence>MIVQHDDGATLWMVQHDDDYQFEEHTPKTVAIQTIHHKPRTPSPPSPPGTTQASTPR</sequence>
<reference evidence="2" key="1">
    <citation type="journal article" date="2015" name="Genome Biol. Evol.">
        <title>Organellar Genomes of White Spruce (Picea glauca): Assembly and Annotation.</title>
        <authorList>
            <person name="Jackman S.D."/>
            <person name="Warren R.L."/>
            <person name="Gibb E.A."/>
            <person name="Vandervalk B.P."/>
            <person name="Mohamadi H."/>
            <person name="Chu J."/>
            <person name="Raymond A."/>
            <person name="Pleasance S."/>
            <person name="Coope R."/>
            <person name="Wildung M.R."/>
            <person name="Ritland C.E."/>
            <person name="Bousquet J."/>
            <person name="Jones S.J."/>
            <person name="Bohlmann J."/>
            <person name="Birol I."/>
        </authorList>
    </citation>
    <scope>NUCLEOTIDE SEQUENCE [LARGE SCALE GENOMIC DNA]</scope>
    <source>
        <tissue evidence="2">Flushing bud</tissue>
    </source>
</reference>
<gene>
    <name evidence="2" type="ORF">ABT39_MTgene5444</name>
</gene>
<dbReference type="EMBL" id="LKAM01000007">
    <property type="protein sequence ID" value="KUM47259.1"/>
    <property type="molecule type" value="Genomic_DNA"/>
</dbReference>
<evidence type="ECO:0000256" key="1">
    <source>
        <dbReference type="SAM" id="MobiDB-lite"/>
    </source>
</evidence>
<comment type="caution">
    <text evidence="2">The sequence shown here is derived from an EMBL/GenBank/DDBJ whole genome shotgun (WGS) entry which is preliminary data.</text>
</comment>
<feature type="region of interest" description="Disordered" evidence="1">
    <location>
        <begin position="35"/>
        <end position="57"/>
    </location>
</feature>
<protein>
    <submittedName>
        <fullName evidence="2">Uncharacterized protein</fullName>
    </submittedName>
</protein>
<organism evidence="2">
    <name type="scientific">Picea glauca</name>
    <name type="common">White spruce</name>
    <name type="synonym">Pinus glauca</name>
    <dbReference type="NCBI Taxonomy" id="3330"/>
    <lineage>
        <taxon>Eukaryota</taxon>
        <taxon>Viridiplantae</taxon>
        <taxon>Streptophyta</taxon>
        <taxon>Embryophyta</taxon>
        <taxon>Tracheophyta</taxon>
        <taxon>Spermatophyta</taxon>
        <taxon>Pinopsida</taxon>
        <taxon>Pinidae</taxon>
        <taxon>Conifers I</taxon>
        <taxon>Pinales</taxon>
        <taxon>Pinaceae</taxon>
        <taxon>Picea</taxon>
    </lineage>
</organism>
<proteinExistence type="predicted"/>
<name>A0A101LXQ6_PICGL</name>
<accession>A0A101LXQ6</accession>
<geneLocation type="mitochondrion" evidence="2"/>
<keyword evidence="2" id="KW-0496">Mitochondrion</keyword>
<dbReference type="AlphaFoldDB" id="A0A101LXQ6"/>